<dbReference type="GeneID" id="95351578"/>
<dbReference type="InterPro" id="IPR039424">
    <property type="entry name" value="SBP_5"/>
</dbReference>
<reference evidence="4" key="2">
    <citation type="submission" date="2020-09" db="EMBL/GenBank/DDBJ databases">
        <authorList>
            <person name="Sun Q."/>
            <person name="Ohkuma M."/>
        </authorList>
    </citation>
    <scope>NUCLEOTIDE SEQUENCE</scope>
    <source>
        <strain evidence="4">JCM 4646</strain>
    </source>
</reference>
<dbReference type="InterPro" id="IPR000914">
    <property type="entry name" value="SBP_5_dom"/>
</dbReference>
<evidence type="ECO:0000313" key="4">
    <source>
        <dbReference type="EMBL" id="GHH62461.1"/>
    </source>
</evidence>
<sequence length="589" mass="64236">MISRKTLRAAAAVVAVGTLTLTACSSGGGGGSKSSDAKGGKLSDQAQVSVGTAADSQGPAKAVEGAKAGGTVKDIERDDFEHLDPAQVYTNTGSNFSQLITRGLTGYKQEGSKVTLVGDLATDAGKPSDGGKTWTFTLKDGVKWENGEAITSADVKHSIERTFAPFITQGASYVQQWLTNQDYRKAYEGPYGGKHLDNVIAQDPKTIVFKFDKPHADFNYAMAMTTYAVVSEKGDTKEEYDKKPLSSGPYKIVDRVTDKTLTLERNTNWDAKTDPIRNAYPDKWNFEFGFQAIPATDKLIAADKGEDQTTMSFYASTAGDRLQKVLGDASLKDRLVKGNSPYADYYWINNKRITNQKVREALIQAWPLQQIRQTEGGPDTGDYSRSLLNPTVAGFQETDVWGKIAKPEGDPDKAKALLKEAGAENQKIVYAYNNTPKQQQISVVIESALKKAGFDVVIKPIDTKTWYDEISKVDKEIDVFWGGWGADWPTGATVLPVLFDGRTIADGSQNYSNFNDPEINAEIDRIMALSDSAEQNKAWGALDKKILEKAPAIPGITNKFYILHGSKIGGAEYDPLGQIISPNKVFLKP</sequence>
<comment type="caution">
    <text evidence="4">The sequence shown here is derived from an EMBL/GenBank/DDBJ whole genome shotgun (WGS) entry which is preliminary data.</text>
</comment>
<dbReference type="GO" id="GO:0043190">
    <property type="term" value="C:ATP-binding cassette (ABC) transporter complex"/>
    <property type="evidence" value="ECO:0007669"/>
    <property type="project" value="InterPro"/>
</dbReference>
<dbReference type="GO" id="GO:0042597">
    <property type="term" value="C:periplasmic space"/>
    <property type="evidence" value="ECO:0007669"/>
    <property type="project" value="UniProtKB-ARBA"/>
</dbReference>
<reference evidence="4" key="1">
    <citation type="journal article" date="2014" name="Int. J. Syst. Evol. Microbiol.">
        <title>Complete genome sequence of Corynebacterium casei LMG S-19264T (=DSM 44701T), isolated from a smear-ripened cheese.</title>
        <authorList>
            <consortium name="US DOE Joint Genome Institute (JGI-PGF)"/>
            <person name="Walter F."/>
            <person name="Albersmeier A."/>
            <person name="Kalinowski J."/>
            <person name="Ruckert C."/>
        </authorList>
    </citation>
    <scope>NUCLEOTIDE SEQUENCE</scope>
    <source>
        <strain evidence="4">JCM 4646</strain>
    </source>
</reference>
<feature type="signal peptide" evidence="2">
    <location>
        <begin position="1"/>
        <end position="25"/>
    </location>
</feature>
<dbReference type="CDD" id="cd08506">
    <property type="entry name" value="PBP2_clavulanate_OppA2"/>
    <property type="match status" value="1"/>
</dbReference>
<evidence type="ECO:0000256" key="1">
    <source>
        <dbReference type="SAM" id="MobiDB-lite"/>
    </source>
</evidence>
<proteinExistence type="predicted"/>
<dbReference type="PANTHER" id="PTHR30290:SF83">
    <property type="entry name" value="ABC TRANSPORTER SUBSTRATE-BINDING PROTEIN"/>
    <property type="match status" value="1"/>
</dbReference>
<dbReference type="Gene3D" id="3.40.190.10">
    <property type="entry name" value="Periplasmic binding protein-like II"/>
    <property type="match status" value="1"/>
</dbReference>
<gene>
    <name evidence="4" type="ORF">GCM10018781_10730</name>
</gene>
<organism evidence="4 5">
    <name type="scientific">Kitasatospora indigofera</name>
    <dbReference type="NCBI Taxonomy" id="67307"/>
    <lineage>
        <taxon>Bacteria</taxon>
        <taxon>Bacillati</taxon>
        <taxon>Actinomycetota</taxon>
        <taxon>Actinomycetes</taxon>
        <taxon>Kitasatosporales</taxon>
        <taxon>Streptomycetaceae</taxon>
        <taxon>Kitasatospora</taxon>
    </lineage>
</organism>
<dbReference type="EMBL" id="BNBO01000003">
    <property type="protein sequence ID" value="GHH62461.1"/>
    <property type="molecule type" value="Genomic_DNA"/>
</dbReference>
<dbReference type="RefSeq" id="WP_190209571.1">
    <property type="nucleotide sequence ID" value="NZ_BNBO01000003.1"/>
</dbReference>
<dbReference type="PIRSF" id="PIRSF002741">
    <property type="entry name" value="MppA"/>
    <property type="match status" value="1"/>
</dbReference>
<dbReference type="Proteomes" id="UP000617734">
    <property type="component" value="Unassembled WGS sequence"/>
</dbReference>
<evidence type="ECO:0000256" key="2">
    <source>
        <dbReference type="SAM" id="SignalP"/>
    </source>
</evidence>
<dbReference type="PANTHER" id="PTHR30290">
    <property type="entry name" value="PERIPLASMIC BINDING COMPONENT OF ABC TRANSPORTER"/>
    <property type="match status" value="1"/>
</dbReference>
<feature type="chain" id="PRO_5038009291" evidence="2">
    <location>
        <begin position="26"/>
        <end position="589"/>
    </location>
</feature>
<evidence type="ECO:0000313" key="5">
    <source>
        <dbReference type="Proteomes" id="UP000617734"/>
    </source>
</evidence>
<keyword evidence="2" id="KW-0732">Signal</keyword>
<dbReference type="GO" id="GO:1904680">
    <property type="term" value="F:peptide transmembrane transporter activity"/>
    <property type="evidence" value="ECO:0007669"/>
    <property type="project" value="TreeGrafter"/>
</dbReference>
<dbReference type="Gene3D" id="3.10.105.10">
    <property type="entry name" value="Dipeptide-binding Protein, Domain 3"/>
    <property type="match status" value="1"/>
</dbReference>
<evidence type="ECO:0000259" key="3">
    <source>
        <dbReference type="Pfam" id="PF00496"/>
    </source>
</evidence>
<keyword evidence="5" id="KW-1185">Reference proteome</keyword>
<dbReference type="SUPFAM" id="SSF53850">
    <property type="entry name" value="Periplasmic binding protein-like II"/>
    <property type="match status" value="1"/>
</dbReference>
<name>A0A919FEF6_9ACTN</name>
<dbReference type="Pfam" id="PF00496">
    <property type="entry name" value="SBP_bac_5"/>
    <property type="match status" value="1"/>
</dbReference>
<protein>
    <submittedName>
        <fullName evidence="4">ABC transporter</fullName>
    </submittedName>
</protein>
<accession>A0A919FEF6</accession>
<dbReference type="PROSITE" id="PS51257">
    <property type="entry name" value="PROKAR_LIPOPROTEIN"/>
    <property type="match status" value="1"/>
</dbReference>
<dbReference type="InterPro" id="IPR030678">
    <property type="entry name" value="Peptide/Ni-bd"/>
</dbReference>
<dbReference type="GO" id="GO:0015833">
    <property type="term" value="P:peptide transport"/>
    <property type="evidence" value="ECO:0007669"/>
    <property type="project" value="TreeGrafter"/>
</dbReference>
<feature type="domain" description="Solute-binding protein family 5" evidence="3">
    <location>
        <begin position="116"/>
        <end position="502"/>
    </location>
</feature>
<feature type="region of interest" description="Disordered" evidence="1">
    <location>
        <begin position="24"/>
        <end position="70"/>
    </location>
</feature>
<dbReference type="AlphaFoldDB" id="A0A919FEF6"/>